<dbReference type="Pfam" id="PF12997">
    <property type="entry name" value="DUF3881"/>
    <property type="match status" value="1"/>
</dbReference>
<evidence type="ECO:0000313" key="1">
    <source>
        <dbReference type="EMBL" id="RRJ24427.1"/>
    </source>
</evidence>
<dbReference type="EMBL" id="RRCO01000007">
    <property type="protein sequence ID" value="RRJ24427.1"/>
    <property type="molecule type" value="Genomic_DNA"/>
</dbReference>
<comment type="caution">
    <text evidence="1">The sequence shown here is derived from an EMBL/GenBank/DDBJ whole genome shotgun (WGS) entry which is preliminary data.</text>
</comment>
<dbReference type="RefSeq" id="WP_128675129.1">
    <property type="nucleotide sequence ID" value="NZ_CP124777.1"/>
</dbReference>
<protein>
    <submittedName>
        <fullName evidence="1">DUF3881 family protein</fullName>
    </submittedName>
</protein>
<dbReference type="AlphaFoldDB" id="A0A3P3QT71"/>
<dbReference type="Proteomes" id="UP000272490">
    <property type="component" value="Unassembled WGS sequence"/>
</dbReference>
<organism evidence="1 2">
    <name type="scientific">Lachnoanaerobaculum gingivalis</name>
    <dbReference type="NCBI Taxonomy" id="2490855"/>
    <lineage>
        <taxon>Bacteria</taxon>
        <taxon>Bacillati</taxon>
        <taxon>Bacillota</taxon>
        <taxon>Clostridia</taxon>
        <taxon>Lachnospirales</taxon>
        <taxon>Lachnospiraceae</taxon>
        <taxon>Lachnoanaerobaculum</taxon>
    </lineage>
</organism>
<name>A0A3P3QT71_9FIRM</name>
<accession>A0A3P3QT71</accession>
<gene>
    <name evidence="1" type="ORF">EHV10_13685</name>
</gene>
<evidence type="ECO:0000313" key="2">
    <source>
        <dbReference type="Proteomes" id="UP000272490"/>
    </source>
</evidence>
<dbReference type="InterPro" id="IPR024541">
    <property type="entry name" value="DUF3881"/>
</dbReference>
<proteinExistence type="predicted"/>
<dbReference type="OrthoDB" id="9774037at2"/>
<keyword evidence="2" id="KW-1185">Reference proteome</keyword>
<sequence length="287" mass="32598">MQNYIRSVGFSMYKKKTEVRELLDKIQRENIASAKIIVTTEKERLWEIRKSISPSLGLCIFGYLENLGIFVREGYFPYIKNTAVTSTANCSIERHIDSIVYSGMIDDNRLGMSLIFRLSNSFDYLDNISTRIKSTVLYGFCADGKILLPIKKTLAQMEVSKQKLMNRNMLIEAAKLGDEAAIDTLSTDDLITYTTLNTRIQNEDLYSIVDTLFMPFGMETDMYSIIGNILDISQEENSITGESVLLLKIESSDIIFTVAIKKDDLQGEARIGRRFKGNVWLNGKINI</sequence>
<reference evidence="1 2" key="1">
    <citation type="submission" date="2018-11" db="EMBL/GenBank/DDBJ databases">
        <title>Genome sequencing of Lachnoanaerobaculum sp. KCOM 2030 (= ChDC B114).</title>
        <authorList>
            <person name="Kook J.-K."/>
            <person name="Park S.-N."/>
            <person name="Lim Y.K."/>
        </authorList>
    </citation>
    <scope>NUCLEOTIDE SEQUENCE [LARGE SCALE GENOMIC DNA]</scope>
    <source>
        <strain evidence="1 2">KCOM 2030</strain>
    </source>
</reference>